<keyword evidence="6" id="KW-1185">Reference proteome</keyword>
<feature type="transmembrane region" description="Helical" evidence="3">
    <location>
        <begin position="313"/>
        <end position="337"/>
    </location>
</feature>
<dbReference type="Pfam" id="PF07690">
    <property type="entry name" value="MFS_1"/>
    <property type="match status" value="1"/>
</dbReference>
<feature type="transmembrane region" description="Helical" evidence="3">
    <location>
        <begin position="343"/>
        <end position="360"/>
    </location>
</feature>
<dbReference type="PANTHER" id="PTHR11360">
    <property type="entry name" value="MONOCARBOXYLATE TRANSPORTER"/>
    <property type="match status" value="1"/>
</dbReference>
<dbReference type="Proteomes" id="UP000094565">
    <property type="component" value="Chromosome 2"/>
</dbReference>
<protein>
    <submittedName>
        <fullName evidence="5">BA75_02876T0</fullName>
    </submittedName>
</protein>
<dbReference type="PROSITE" id="PS50850">
    <property type="entry name" value="MFS"/>
    <property type="match status" value="1"/>
</dbReference>
<evidence type="ECO:0000256" key="2">
    <source>
        <dbReference type="ARBA" id="ARBA00006727"/>
    </source>
</evidence>
<feature type="transmembrane region" description="Helical" evidence="3">
    <location>
        <begin position="372"/>
        <end position="394"/>
    </location>
</feature>
<feature type="transmembrane region" description="Helical" evidence="3">
    <location>
        <begin position="207"/>
        <end position="225"/>
    </location>
</feature>
<dbReference type="GO" id="GO:0022857">
    <property type="term" value="F:transmembrane transporter activity"/>
    <property type="evidence" value="ECO:0007669"/>
    <property type="project" value="InterPro"/>
</dbReference>
<gene>
    <name evidence="5" type="primary">MCH4</name>
    <name evidence="5" type="ORF">ATY40_BA7502876</name>
</gene>
<keyword evidence="3" id="KW-1133">Transmembrane helix</keyword>
<dbReference type="OrthoDB" id="3975247at2759"/>
<feature type="domain" description="Major facilitator superfamily (MFS) profile" evidence="4">
    <location>
        <begin position="80"/>
        <end position="492"/>
    </location>
</feature>
<dbReference type="AlphaFoldDB" id="A0A1B2JBW1"/>
<feature type="transmembrane region" description="Helical" evidence="3">
    <location>
        <begin position="171"/>
        <end position="195"/>
    </location>
</feature>
<accession>A0A1B2JBW1</accession>
<feature type="transmembrane region" description="Helical" evidence="3">
    <location>
        <begin position="400"/>
        <end position="427"/>
    </location>
</feature>
<dbReference type="GO" id="GO:0032218">
    <property type="term" value="P:riboflavin transport"/>
    <property type="evidence" value="ECO:0007669"/>
    <property type="project" value="TreeGrafter"/>
</dbReference>
<dbReference type="CDD" id="cd17352">
    <property type="entry name" value="MFS_MCT_SLC16"/>
    <property type="match status" value="1"/>
</dbReference>
<keyword evidence="3" id="KW-0812">Transmembrane</keyword>
<feature type="transmembrane region" description="Helical" evidence="3">
    <location>
        <begin position="237"/>
        <end position="257"/>
    </location>
</feature>
<evidence type="ECO:0000259" key="4">
    <source>
        <dbReference type="PROSITE" id="PS50850"/>
    </source>
</evidence>
<dbReference type="InterPro" id="IPR011701">
    <property type="entry name" value="MFS"/>
</dbReference>
<proteinExistence type="inferred from homology"/>
<dbReference type="SUPFAM" id="SSF103473">
    <property type="entry name" value="MFS general substrate transporter"/>
    <property type="match status" value="1"/>
</dbReference>
<keyword evidence="3" id="KW-0472">Membrane</keyword>
<feature type="transmembrane region" description="Helical" evidence="3">
    <location>
        <begin position="78"/>
        <end position="99"/>
    </location>
</feature>
<comment type="similarity">
    <text evidence="2">Belongs to the major facilitator superfamily. Monocarboxylate porter (TC 2.A.1.13) family.</text>
</comment>
<evidence type="ECO:0000313" key="5">
    <source>
        <dbReference type="EMBL" id="ANZ75482.1"/>
    </source>
</evidence>
<dbReference type="InterPro" id="IPR050327">
    <property type="entry name" value="Proton-linked_MCT"/>
</dbReference>
<dbReference type="EMBL" id="CP014585">
    <property type="protein sequence ID" value="ANZ75482.1"/>
    <property type="molecule type" value="Genomic_DNA"/>
</dbReference>
<comment type="subcellular location">
    <subcellularLocation>
        <location evidence="1">Membrane</location>
        <topology evidence="1">Multi-pass membrane protein</topology>
    </subcellularLocation>
</comment>
<sequence length="502" mass="55265">METPSYPLKAKTKDEGDIIVRDIILTNHEATQGHSSAVDRFSVVDDHDSRTSQNSPESLDSIFEIDAEEEFPDGGWDAWLVVIGALCGCTPILGLLNSIGPIESYISTHQLENTSTTVIAWIFSIFTAVGYMSGVLVGVLVDEFGVKMPMLMGSLFHLIGLLATAECKTVYQFILAFSVCSGMGTSLCLTSNMAVIPHWFKRNKAKATGIATIGGSLGGVVFPLMMKSLYDKVGFQWTMRIVGLVCFALNMMAFFLIKTRLSGKTGVFNIPEFDENGQKFSFVRKAWLRFEQFSVYVTKLIDFKAFKEAKYTCCVIAFALSELMLVCCMTYLMSYFIKRGHSSATAFNMVIIVNATGILGRFVPGIAADRYGVYNVMIGMLVTLGIVQFVLWLSLGQHLWSLYTFSVLFGFFSASVLSLSPVCLSAISPTKDFAKRFSTAFLVVGFVSLIGLPIGGAIIDNASISNYNNFIVYTGILCAASSVFWALTRYAIRRTWKINIKV</sequence>
<dbReference type="InterPro" id="IPR036259">
    <property type="entry name" value="MFS_trans_sf"/>
</dbReference>
<dbReference type="Gene3D" id="1.20.1250.20">
    <property type="entry name" value="MFS general substrate transporter like domains"/>
    <property type="match status" value="2"/>
</dbReference>
<dbReference type="GO" id="GO:0016020">
    <property type="term" value="C:membrane"/>
    <property type="evidence" value="ECO:0007669"/>
    <property type="project" value="UniProtKB-SubCell"/>
</dbReference>
<evidence type="ECO:0000256" key="3">
    <source>
        <dbReference type="SAM" id="Phobius"/>
    </source>
</evidence>
<feature type="transmembrane region" description="Helical" evidence="3">
    <location>
        <begin position="119"/>
        <end position="141"/>
    </location>
</feature>
<dbReference type="PANTHER" id="PTHR11360:SF177">
    <property type="entry name" value="RIBOFLAVIN TRANSPORTER MCH5"/>
    <property type="match status" value="1"/>
</dbReference>
<feature type="transmembrane region" description="Helical" evidence="3">
    <location>
        <begin position="471"/>
        <end position="492"/>
    </location>
</feature>
<dbReference type="InterPro" id="IPR020846">
    <property type="entry name" value="MFS_dom"/>
</dbReference>
<feature type="transmembrane region" description="Helical" evidence="3">
    <location>
        <begin position="439"/>
        <end position="459"/>
    </location>
</feature>
<reference evidence="5 6" key="1">
    <citation type="submission" date="2016-02" db="EMBL/GenBank/DDBJ databases">
        <title>Comparative genomic and transcriptomic foundation for Pichia pastoris.</title>
        <authorList>
            <person name="Love K.R."/>
            <person name="Shah K.A."/>
            <person name="Whittaker C.A."/>
            <person name="Wu J."/>
            <person name="Bartlett M.C."/>
            <person name="Ma D."/>
            <person name="Leeson R.L."/>
            <person name="Priest M."/>
            <person name="Young S.K."/>
            <person name="Love J.C."/>
        </authorList>
    </citation>
    <scope>NUCLEOTIDE SEQUENCE [LARGE SCALE GENOMIC DNA]</scope>
    <source>
        <strain evidence="5 6">ATCC 28485</strain>
    </source>
</reference>
<evidence type="ECO:0000256" key="1">
    <source>
        <dbReference type="ARBA" id="ARBA00004141"/>
    </source>
</evidence>
<name>A0A1B2JBW1_PICPA</name>
<organism evidence="5 6">
    <name type="scientific">Komagataella pastoris</name>
    <name type="common">Yeast</name>
    <name type="synonym">Pichia pastoris</name>
    <dbReference type="NCBI Taxonomy" id="4922"/>
    <lineage>
        <taxon>Eukaryota</taxon>
        <taxon>Fungi</taxon>
        <taxon>Dikarya</taxon>
        <taxon>Ascomycota</taxon>
        <taxon>Saccharomycotina</taxon>
        <taxon>Pichiomycetes</taxon>
        <taxon>Pichiales</taxon>
        <taxon>Pichiaceae</taxon>
        <taxon>Komagataella</taxon>
    </lineage>
</organism>
<evidence type="ECO:0000313" key="6">
    <source>
        <dbReference type="Proteomes" id="UP000094565"/>
    </source>
</evidence>